<organism evidence="1 2">
    <name type="scientific">Zostera marina</name>
    <name type="common">Eelgrass</name>
    <dbReference type="NCBI Taxonomy" id="29655"/>
    <lineage>
        <taxon>Eukaryota</taxon>
        <taxon>Viridiplantae</taxon>
        <taxon>Streptophyta</taxon>
        <taxon>Embryophyta</taxon>
        <taxon>Tracheophyta</taxon>
        <taxon>Spermatophyta</taxon>
        <taxon>Magnoliopsida</taxon>
        <taxon>Liliopsida</taxon>
        <taxon>Zosteraceae</taxon>
        <taxon>Zostera</taxon>
    </lineage>
</organism>
<reference evidence="2" key="1">
    <citation type="journal article" date="2016" name="Nature">
        <title>The genome of the seagrass Zostera marina reveals angiosperm adaptation to the sea.</title>
        <authorList>
            <person name="Olsen J.L."/>
            <person name="Rouze P."/>
            <person name="Verhelst B."/>
            <person name="Lin Y.-C."/>
            <person name="Bayer T."/>
            <person name="Collen J."/>
            <person name="Dattolo E."/>
            <person name="De Paoli E."/>
            <person name="Dittami S."/>
            <person name="Maumus F."/>
            <person name="Michel G."/>
            <person name="Kersting A."/>
            <person name="Lauritano C."/>
            <person name="Lohaus R."/>
            <person name="Toepel M."/>
            <person name="Tonon T."/>
            <person name="Vanneste K."/>
            <person name="Amirebrahimi M."/>
            <person name="Brakel J."/>
            <person name="Bostroem C."/>
            <person name="Chovatia M."/>
            <person name="Grimwood J."/>
            <person name="Jenkins J.W."/>
            <person name="Jueterbock A."/>
            <person name="Mraz A."/>
            <person name="Stam W.T."/>
            <person name="Tice H."/>
            <person name="Bornberg-Bauer E."/>
            <person name="Green P.J."/>
            <person name="Pearson G.A."/>
            <person name="Procaccini G."/>
            <person name="Duarte C.M."/>
            <person name="Schmutz J."/>
            <person name="Reusch T.B.H."/>
            <person name="Van de Peer Y."/>
        </authorList>
    </citation>
    <scope>NUCLEOTIDE SEQUENCE [LARGE SCALE GENOMIC DNA]</scope>
    <source>
        <strain evidence="2">cv. Finnish</strain>
    </source>
</reference>
<dbReference type="Proteomes" id="UP000036987">
    <property type="component" value="Unassembled WGS sequence"/>
</dbReference>
<dbReference type="EMBL" id="LFYR01002213">
    <property type="protein sequence ID" value="KMZ56232.1"/>
    <property type="molecule type" value="Genomic_DNA"/>
</dbReference>
<dbReference type="OrthoDB" id="414945at2759"/>
<evidence type="ECO:0000313" key="2">
    <source>
        <dbReference type="Proteomes" id="UP000036987"/>
    </source>
</evidence>
<feature type="non-terminal residue" evidence="1">
    <location>
        <position position="32"/>
    </location>
</feature>
<evidence type="ECO:0000313" key="1">
    <source>
        <dbReference type="EMBL" id="KMZ56232.1"/>
    </source>
</evidence>
<name>A0A0K9NJH7_ZOSMR</name>
<comment type="caution">
    <text evidence="1">The sequence shown here is derived from an EMBL/GenBank/DDBJ whole genome shotgun (WGS) entry which is preliminary data.</text>
</comment>
<proteinExistence type="predicted"/>
<protein>
    <submittedName>
        <fullName evidence="1">Uncharacterized protein</fullName>
    </submittedName>
</protein>
<dbReference type="AlphaFoldDB" id="A0A0K9NJH7"/>
<gene>
    <name evidence="1" type="ORF">ZOSMA_9891G00010</name>
</gene>
<sequence length="32" mass="3760">MWSLRKKDTVSRSSAESEYRSIDSTTDVVYYV</sequence>
<accession>A0A0K9NJH7</accession>
<keyword evidence="2" id="KW-1185">Reference proteome</keyword>